<dbReference type="HAMAP" id="MF_00484">
    <property type="entry name" value="Glycogen_synth"/>
    <property type="match status" value="1"/>
</dbReference>
<dbReference type="SUPFAM" id="SSF53756">
    <property type="entry name" value="UDP-Glycosyltransferase/glycogen phosphorylase"/>
    <property type="match status" value="1"/>
</dbReference>
<evidence type="ECO:0000256" key="4">
    <source>
        <dbReference type="ARBA" id="ARBA00010281"/>
    </source>
</evidence>
<proteinExistence type="inferred from homology"/>
<dbReference type="EMBL" id="JAETWB010000006">
    <property type="protein sequence ID" value="MBL6079345.1"/>
    <property type="molecule type" value="Genomic_DNA"/>
</dbReference>
<dbReference type="PANTHER" id="PTHR45825">
    <property type="entry name" value="GRANULE-BOUND STARCH SYNTHASE 1, CHLOROPLASTIC/AMYLOPLASTIC"/>
    <property type="match status" value="1"/>
</dbReference>
<evidence type="ECO:0000256" key="3">
    <source>
        <dbReference type="ARBA" id="ARBA00004964"/>
    </source>
</evidence>
<dbReference type="InterPro" id="IPR001296">
    <property type="entry name" value="Glyco_trans_1"/>
</dbReference>
<dbReference type="GO" id="GO:0009011">
    <property type="term" value="F:alpha-1,4-glucan glucosyltransferase (ADP-glucose donor) activity"/>
    <property type="evidence" value="ECO:0007669"/>
    <property type="project" value="UniProtKB-EC"/>
</dbReference>
<dbReference type="EC" id="2.4.1.21" evidence="8"/>
<name>A0ABS1U5D3_9PROT</name>
<evidence type="ECO:0000256" key="8">
    <source>
        <dbReference type="HAMAP-Rule" id="MF_00484"/>
    </source>
</evidence>
<feature type="binding site" evidence="8">
    <location>
        <position position="15"/>
    </location>
    <ligand>
        <name>ADP-alpha-D-glucose</name>
        <dbReference type="ChEBI" id="CHEBI:57498"/>
    </ligand>
</feature>
<dbReference type="Pfam" id="PF00534">
    <property type="entry name" value="Glycos_transf_1"/>
    <property type="match status" value="1"/>
</dbReference>
<evidence type="ECO:0000256" key="7">
    <source>
        <dbReference type="ARBA" id="ARBA00023056"/>
    </source>
</evidence>
<gene>
    <name evidence="8 11" type="primary">glgA</name>
    <name evidence="11" type="ORF">JMJ56_15105</name>
</gene>
<reference evidence="11 12" key="1">
    <citation type="submission" date="2021-01" db="EMBL/GenBank/DDBJ databases">
        <title>Belnapia mucosa sp. nov. and Belnapia arida sp. nov., isolated from the Tabernas Desert (Almeria, Spain).</title>
        <authorList>
            <person name="Molina-Menor E."/>
            <person name="Vidal-Verdu A."/>
            <person name="Calonge A."/>
            <person name="Satari L."/>
            <person name="Pereto J."/>
            <person name="Porcar M."/>
        </authorList>
    </citation>
    <scope>NUCLEOTIDE SEQUENCE [LARGE SCALE GENOMIC DNA]</scope>
    <source>
        <strain evidence="11 12">T18</strain>
    </source>
</reference>
<evidence type="ECO:0000259" key="9">
    <source>
        <dbReference type="Pfam" id="PF00534"/>
    </source>
</evidence>
<dbReference type="InterPro" id="IPR011835">
    <property type="entry name" value="GS/SS"/>
</dbReference>
<evidence type="ECO:0000313" key="12">
    <source>
        <dbReference type="Proteomes" id="UP000660885"/>
    </source>
</evidence>
<accession>A0ABS1U5D3</accession>
<dbReference type="NCBIfam" id="NF001899">
    <property type="entry name" value="PRK00654.1-2"/>
    <property type="match status" value="1"/>
</dbReference>
<dbReference type="RefSeq" id="WP_202832709.1">
    <property type="nucleotide sequence ID" value="NZ_JAETWB010000006.1"/>
</dbReference>
<comment type="catalytic activity">
    <reaction evidence="1 8">
        <text>[(1-&gt;4)-alpha-D-glucosyl](n) + ADP-alpha-D-glucose = [(1-&gt;4)-alpha-D-glucosyl](n+1) + ADP + H(+)</text>
        <dbReference type="Rhea" id="RHEA:18189"/>
        <dbReference type="Rhea" id="RHEA-COMP:9584"/>
        <dbReference type="Rhea" id="RHEA-COMP:9587"/>
        <dbReference type="ChEBI" id="CHEBI:15378"/>
        <dbReference type="ChEBI" id="CHEBI:15444"/>
        <dbReference type="ChEBI" id="CHEBI:57498"/>
        <dbReference type="ChEBI" id="CHEBI:456216"/>
        <dbReference type="EC" id="2.4.1.21"/>
    </reaction>
</comment>
<evidence type="ECO:0000256" key="1">
    <source>
        <dbReference type="ARBA" id="ARBA00001478"/>
    </source>
</evidence>
<keyword evidence="7 8" id="KW-0320">Glycogen biosynthesis</keyword>
<comment type="caution">
    <text evidence="11">The sequence shown here is derived from an EMBL/GenBank/DDBJ whole genome shotgun (WGS) entry which is preliminary data.</text>
</comment>
<keyword evidence="6 8" id="KW-0808">Transferase</keyword>
<dbReference type="NCBIfam" id="TIGR02095">
    <property type="entry name" value="glgA"/>
    <property type="match status" value="1"/>
</dbReference>
<feature type="domain" description="Starch synthase catalytic" evidence="10">
    <location>
        <begin position="2"/>
        <end position="226"/>
    </location>
</feature>
<dbReference type="InterPro" id="IPR013534">
    <property type="entry name" value="Starch_synth_cat_dom"/>
</dbReference>
<organism evidence="11 12">
    <name type="scientific">Belnapia arida</name>
    <dbReference type="NCBI Taxonomy" id="2804533"/>
    <lineage>
        <taxon>Bacteria</taxon>
        <taxon>Pseudomonadati</taxon>
        <taxon>Pseudomonadota</taxon>
        <taxon>Alphaproteobacteria</taxon>
        <taxon>Acetobacterales</taxon>
        <taxon>Roseomonadaceae</taxon>
        <taxon>Belnapia</taxon>
    </lineage>
</organism>
<protein>
    <recommendedName>
        <fullName evidence="8">Glycogen synthase</fullName>
        <ecNumber evidence="8">2.4.1.21</ecNumber>
    </recommendedName>
    <alternativeName>
        <fullName evidence="8">Starch [bacterial glycogen] synthase</fullName>
    </alternativeName>
</protein>
<dbReference type="Proteomes" id="UP000660885">
    <property type="component" value="Unassembled WGS sequence"/>
</dbReference>
<evidence type="ECO:0000256" key="5">
    <source>
        <dbReference type="ARBA" id="ARBA00022676"/>
    </source>
</evidence>
<comment type="similarity">
    <text evidence="4 8">Belongs to the glycosyltransferase 1 family. Bacterial/plant glycogen synthase subfamily.</text>
</comment>
<feature type="domain" description="Glycosyl transferase family 1" evidence="9">
    <location>
        <begin position="272"/>
        <end position="425"/>
    </location>
</feature>
<keyword evidence="12" id="KW-1185">Reference proteome</keyword>
<sequence length="467" mass="48311">MRVLAVASECFPLVKTGGLADVVGALPGALAAEGIGVTTLLPGYPAVLSALEGGEAVREWPELFGGPARLLRGATAGLDLIVLEAAHLYGRPGNPYLGPDGQDWADNPIRFAALGRAAAEAAEGFGIVHAHDWQAGLAGAYLRGARPLVFTIHNLAFQGRYPAELFPRLGLPAEAFAVEGLEYFGGVGFLKAGLHYADRITTVSPTYAAEIRTPEGGMGLDGLLRHRAAAVSGILNGLDTAEWNPATDQHLAARFSLAEPEARAANRAVLQARFGLGEGGPLFLFVGRLAWQKGIDLVLDALPALLAEGGLLAILGTGDRALEARCREAAAVNPGRVGAVIGFDEGLARLGYGGADAVLVPSRFEPCGLAQLCALRYGAPPVVTRVGGLADTVIDANEAALAAGAATGVQFAPPSAEALAGALRRTAALWRDSPAWAAMRRNALAADVSWARSAGRYADLFKDLVNG</sequence>
<evidence type="ECO:0000256" key="6">
    <source>
        <dbReference type="ARBA" id="ARBA00022679"/>
    </source>
</evidence>
<comment type="pathway">
    <text evidence="3 8">Glycan biosynthesis; glycogen biosynthesis.</text>
</comment>
<comment type="function">
    <text evidence="2 8">Synthesizes alpha-1,4-glucan chains using ADP-glucose.</text>
</comment>
<dbReference type="CDD" id="cd03791">
    <property type="entry name" value="GT5_Glycogen_synthase_DULL1-like"/>
    <property type="match status" value="1"/>
</dbReference>
<evidence type="ECO:0000256" key="2">
    <source>
        <dbReference type="ARBA" id="ARBA00002764"/>
    </source>
</evidence>
<evidence type="ECO:0000313" key="11">
    <source>
        <dbReference type="EMBL" id="MBL6079345.1"/>
    </source>
</evidence>
<evidence type="ECO:0000259" key="10">
    <source>
        <dbReference type="Pfam" id="PF08323"/>
    </source>
</evidence>
<dbReference type="Pfam" id="PF08323">
    <property type="entry name" value="Glyco_transf_5"/>
    <property type="match status" value="1"/>
</dbReference>
<dbReference type="PANTHER" id="PTHR45825:SF11">
    <property type="entry name" value="ALPHA AMYLASE DOMAIN-CONTAINING PROTEIN"/>
    <property type="match status" value="1"/>
</dbReference>
<dbReference type="Gene3D" id="3.40.50.2000">
    <property type="entry name" value="Glycogen Phosphorylase B"/>
    <property type="match status" value="2"/>
</dbReference>
<keyword evidence="5 8" id="KW-0328">Glycosyltransferase</keyword>